<dbReference type="HAMAP" id="MF_00209">
    <property type="entry name" value="Inorganic_PPase"/>
    <property type="match status" value="1"/>
</dbReference>
<dbReference type="Proteomes" id="UP001229955">
    <property type="component" value="Chromosome"/>
</dbReference>
<evidence type="ECO:0000256" key="2">
    <source>
        <dbReference type="ARBA" id="ARBA00022490"/>
    </source>
</evidence>
<gene>
    <name evidence="7" type="primary">ppa</name>
    <name evidence="8" type="ORF">Strain138_002400</name>
    <name evidence="9" type="ORF">Strain318_002399</name>
</gene>
<dbReference type="GO" id="GO:0006796">
    <property type="term" value="P:phosphate-containing compound metabolic process"/>
    <property type="evidence" value="ECO:0007669"/>
    <property type="project" value="InterPro"/>
</dbReference>
<dbReference type="SUPFAM" id="SSF50324">
    <property type="entry name" value="Inorganic pyrophosphatase"/>
    <property type="match status" value="1"/>
</dbReference>
<dbReference type="GO" id="GO:0004427">
    <property type="term" value="F:inorganic diphosphate phosphatase activity"/>
    <property type="evidence" value="ECO:0007669"/>
    <property type="project" value="UniProtKB-UniRule"/>
</dbReference>
<keyword evidence="4 7" id="KW-0378">Hydrolase</keyword>
<evidence type="ECO:0000313" key="9">
    <source>
        <dbReference type="EMBL" id="WKW15991.1"/>
    </source>
</evidence>
<dbReference type="PANTHER" id="PTHR10286">
    <property type="entry name" value="INORGANIC PYROPHOSPHATASE"/>
    <property type="match status" value="1"/>
</dbReference>
<evidence type="ECO:0000256" key="4">
    <source>
        <dbReference type="ARBA" id="ARBA00022801"/>
    </source>
</evidence>
<comment type="function">
    <text evidence="7">Catalyzes the hydrolysis of inorganic pyrophosphate (PPi) forming two phosphate ions.</text>
</comment>
<keyword evidence="5 7" id="KW-0460">Magnesium</keyword>
<proteinExistence type="inferred from homology"/>
<dbReference type="Gene3D" id="3.90.80.10">
    <property type="entry name" value="Inorganic pyrophosphatase"/>
    <property type="match status" value="1"/>
</dbReference>
<feature type="binding site" evidence="7">
    <location>
        <position position="67"/>
    </location>
    <ligand>
        <name>Mg(2+)</name>
        <dbReference type="ChEBI" id="CHEBI:18420"/>
        <label>1</label>
    </ligand>
</feature>
<dbReference type="EMBL" id="CP130613">
    <property type="protein sequence ID" value="WKW15991.1"/>
    <property type="molecule type" value="Genomic_DNA"/>
</dbReference>
<dbReference type="GO" id="GO:0005737">
    <property type="term" value="C:cytoplasm"/>
    <property type="evidence" value="ECO:0007669"/>
    <property type="project" value="UniProtKB-SubCell"/>
</dbReference>
<accession>A0AA49JWC0</accession>
<dbReference type="CDD" id="cd00412">
    <property type="entry name" value="pyrophosphatase"/>
    <property type="match status" value="1"/>
</dbReference>
<evidence type="ECO:0000256" key="3">
    <source>
        <dbReference type="ARBA" id="ARBA00022723"/>
    </source>
</evidence>
<keyword evidence="2 7" id="KW-0963">Cytoplasm</keyword>
<dbReference type="PROSITE" id="PS00387">
    <property type="entry name" value="PPASE"/>
    <property type="match status" value="1"/>
</dbReference>
<accession>A0AA49K1J6</accession>
<keyword evidence="10" id="KW-1185">Reference proteome</keyword>
<comment type="cofactor">
    <cofactor evidence="1 7">
        <name>Mg(2+)</name>
        <dbReference type="ChEBI" id="CHEBI:18420"/>
    </cofactor>
</comment>
<organism evidence="8">
    <name type="scientific">Pseudogemmatithrix spongiicola</name>
    <dbReference type="NCBI Taxonomy" id="3062599"/>
    <lineage>
        <taxon>Bacteria</taxon>
        <taxon>Pseudomonadati</taxon>
        <taxon>Gemmatimonadota</taxon>
        <taxon>Gemmatimonadia</taxon>
        <taxon>Gemmatimonadales</taxon>
        <taxon>Gemmatimonadaceae</taxon>
        <taxon>Pseudogemmatithrix</taxon>
    </lineage>
</organism>
<dbReference type="FunFam" id="3.90.80.10:FF:000003">
    <property type="entry name" value="Inorganic pyrophosphatase"/>
    <property type="match status" value="1"/>
</dbReference>
<feature type="binding site" evidence="7">
    <location>
        <position position="141"/>
    </location>
    <ligand>
        <name>substrate</name>
    </ligand>
</feature>
<feature type="binding site" evidence="7">
    <location>
        <position position="104"/>
    </location>
    <ligand>
        <name>Mg(2+)</name>
        <dbReference type="ChEBI" id="CHEBI:18420"/>
        <label>1</label>
    </ligand>
</feature>
<dbReference type="GO" id="GO:0000287">
    <property type="term" value="F:magnesium ion binding"/>
    <property type="evidence" value="ECO:0007669"/>
    <property type="project" value="UniProtKB-UniRule"/>
</dbReference>
<name>A0AA49JWC0_9BACT</name>
<feature type="binding site" evidence="7">
    <location>
        <position position="31"/>
    </location>
    <ligand>
        <name>substrate</name>
    </ligand>
</feature>
<comment type="subunit">
    <text evidence="7">Homohexamer.</text>
</comment>
<evidence type="ECO:0000256" key="5">
    <source>
        <dbReference type="ARBA" id="ARBA00022842"/>
    </source>
</evidence>
<evidence type="ECO:0000313" key="8">
    <source>
        <dbReference type="EMBL" id="WKW13085.1"/>
    </source>
</evidence>
<reference evidence="8" key="1">
    <citation type="submission" date="2023-07" db="EMBL/GenBank/DDBJ databases">
        <authorList>
            <person name="Haufschild T."/>
            <person name="Kallscheuer N."/>
            <person name="Hammer J."/>
            <person name="Kohn T."/>
            <person name="Kabuu M."/>
            <person name="Jogler M."/>
            <person name="Wohfarth N."/>
            <person name="Heuer A."/>
            <person name="Rohde M."/>
            <person name="van Teeseling M.C.F."/>
            <person name="Jogler C."/>
        </authorList>
    </citation>
    <scope>NUCLEOTIDE SEQUENCE</scope>
    <source>
        <strain evidence="8">Strain 138</strain>
        <strain evidence="9">Strain 318</strain>
    </source>
</reference>
<evidence type="ECO:0000256" key="6">
    <source>
        <dbReference type="ARBA" id="ARBA00047820"/>
    </source>
</evidence>
<dbReference type="Pfam" id="PF00719">
    <property type="entry name" value="Pyrophosphatase"/>
    <property type="match status" value="1"/>
</dbReference>
<dbReference type="AlphaFoldDB" id="A0AA49JWC0"/>
<dbReference type="InterPro" id="IPR008162">
    <property type="entry name" value="Pyrophosphatase"/>
</dbReference>
<comment type="similarity">
    <text evidence="7">Belongs to the PPase family.</text>
</comment>
<evidence type="ECO:0000256" key="7">
    <source>
        <dbReference type="HAMAP-Rule" id="MF_00209"/>
    </source>
</evidence>
<sequence>MIHPWKDLPPGRQAPEVVTAVIEIPQGARNKYELDKESGLFRLDRVLYSAVHYPGDYGLIPRTLHEDNDPLDVLVMIKEPTFTGCLIDVRPVGVLKMLDKGEPDDKILAVPVDDPMHGEYFDIADLPGHYLREIEHFFAIYKDLEGKRVEVVGWGKSDEAMRIIDESIVRYADAYLSQGP</sequence>
<dbReference type="EMBL" id="CP130612">
    <property type="protein sequence ID" value="WKW13085.1"/>
    <property type="molecule type" value="Genomic_DNA"/>
</dbReference>
<evidence type="ECO:0000313" key="10">
    <source>
        <dbReference type="Proteomes" id="UP001229955"/>
    </source>
</evidence>
<feature type="binding site" evidence="7">
    <location>
        <position position="72"/>
    </location>
    <ligand>
        <name>Mg(2+)</name>
        <dbReference type="ChEBI" id="CHEBI:18420"/>
        <label>2</label>
    </ligand>
</feature>
<evidence type="ECO:0000256" key="1">
    <source>
        <dbReference type="ARBA" id="ARBA00001946"/>
    </source>
</evidence>
<protein>
    <recommendedName>
        <fullName evidence="7">Inorganic pyrophosphatase</fullName>
        <ecNumber evidence="7">3.6.1.1</ecNumber>
    </recommendedName>
    <alternativeName>
        <fullName evidence="7">Pyrophosphate phospho-hydrolase</fullName>
        <shortName evidence="7">PPase</shortName>
    </alternativeName>
</protein>
<feature type="binding site" evidence="7">
    <location>
        <position position="72"/>
    </location>
    <ligand>
        <name>Mg(2+)</name>
        <dbReference type="ChEBI" id="CHEBI:18420"/>
        <label>1</label>
    </ligand>
</feature>
<comment type="catalytic activity">
    <reaction evidence="6 7">
        <text>diphosphate + H2O = 2 phosphate + H(+)</text>
        <dbReference type="Rhea" id="RHEA:24576"/>
        <dbReference type="ChEBI" id="CHEBI:15377"/>
        <dbReference type="ChEBI" id="CHEBI:15378"/>
        <dbReference type="ChEBI" id="CHEBI:33019"/>
        <dbReference type="ChEBI" id="CHEBI:43474"/>
        <dbReference type="EC" id="3.6.1.1"/>
    </reaction>
</comment>
<feature type="binding site" evidence="7">
    <location>
        <position position="45"/>
    </location>
    <ligand>
        <name>substrate</name>
    </ligand>
</feature>
<comment type="subcellular location">
    <subcellularLocation>
        <location evidence="7">Cytoplasm</location>
    </subcellularLocation>
</comment>
<dbReference type="InterPro" id="IPR036649">
    <property type="entry name" value="Pyrophosphatase_sf"/>
</dbReference>
<dbReference type="EC" id="3.6.1.1" evidence="7"/>
<feature type="binding site" evidence="7">
    <location>
        <position position="57"/>
    </location>
    <ligand>
        <name>substrate</name>
    </ligand>
</feature>
<dbReference type="KEGG" id="pspc:Strain318_002399"/>
<keyword evidence="3 7" id="KW-0479">Metal-binding</keyword>